<keyword evidence="2" id="KW-1185">Reference proteome</keyword>
<protein>
    <submittedName>
        <fullName evidence="1">Uncharacterized protein</fullName>
    </submittedName>
</protein>
<dbReference type="Proteomes" id="UP000587760">
    <property type="component" value="Unassembled WGS sequence"/>
</dbReference>
<organism evidence="1 2">
    <name type="scientific">Spirochaeta isovalerica</name>
    <dbReference type="NCBI Taxonomy" id="150"/>
    <lineage>
        <taxon>Bacteria</taxon>
        <taxon>Pseudomonadati</taxon>
        <taxon>Spirochaetota</taxon>
        <taxon>Spirochaetia</taxon>
        <taxon>Spirochaetales</taxon>
        <taxon>Spirochaetaceae</taxon>
        <taxon>Spirochaeta</taxon>
    </lineage>
</organism>
<reference evidence="1 2" key="1">
    <citation type="submission" date="2020-08" db="EMBL/GenBank/DDBJ databases">
        <title>Genomic Encyclopedia of Type Strains, Phase IV (KMG-IV): sequencing the most valuable type-strain genomes for metagenomic binning, comparative biology and taxonomic classification.</title>
        <authorList>
            <person name="Goeker M."/>
        </authorList>
    </citation>
    <scope>NUCLEOTIDE SEQUENCE [LARGE SCALE GENOMIC DNA]</scope>
    <source>
        <strain evidence="1 2">DSM 2461</strain>
    </source>
</reference>
<comment type="caution">
    <text evidence="1">The sequence shown here is derived from an EMBL/GenBank/DDBJ whole genome shotgun (WGS) entry which is preliminary data.</text>
</comment>
<evidence type="ECO:0000313" key="2">
    <source>
        <dbReference type="Proteomes" id="UP000587760"/>
    </source>
</evidence>
<sequence length="31" mass="3862">MKEYDKENYKYEMTMDYVPEDINTLFFVAFS</sequence>
<evidence type="ECO:0000313" key="1">
    <source>
        <dbReference type="EMBL" id="MBB6481515.1"/>
    </source>
</evidence>
<name>A0A841RC09_9SPIO</name>
<accession>A0A841RC09</accession>
<proteinExistence type="predicted"/>
<dbReference type="EMBL" id="JACHGJ010000006">
    <property type="protein sequence ID" value="MBB6481515.1"/>
    <property type="molecule type" value="Genomic_DNA"/>
</dbReference>
<dbReference type="AlphaFoldDB" id="A0A841RC09"/>
<gene>
    <name evidence="1" type="ORF">HNR50_003195</name>
</gene>